<keyword evidence="5" id="KW-0560">Oxidoreductase</keyword>
<evidence type="ECO:0000256" key="7">
    <source>
        <dbReference type="PROSITE-ProRule" id="PRU00433"/>
    </source>
</evidence>
<feature type="domain" description="Cytochrome c" evidence="9">
    <location>
        <begin position="305"/>
        <end position="439"/>
    </location>
</feature>
<dbReference type="Pfam" id="PF03150">
    <property type="entry name" value="CCP_MauG"/>
    <property type="match status" value="1"/>
</dbReference>
<comment type="caution">
    <text evidence="10">The sequence shown here is derived from an EMBL/GenBank/DDBJ whole genome shotgun (WGS) entry which is preliminary data.</text>
</comment>
<dbReference type="PANTHER" id="PTHR30600:SF10">
    <property type="entry name" value="BLL6722 PROTEIN"/>
    <property type="match status" value="1"/>
</dbReference>
<name>A0A6V6ZCV8_9FLAO</name>
<dbReference type="PROSITE" id="PS51007">
    <property type="entry name" value="CYTC"/>
    <property type="match status" value="2"/>
</dbReference>
<feature type="coiled-coil region" evidence="8">
    <location>
        <begin position="34"/>
        <end position="61"/>
    </location>
</feature>
<keyword evidence="6 7" id="KW-0408">Iron</keyword>
<accession>A0A6V6ZCV8</accession>
<dbReference type="GO" id="GO:0004130">
    <property type="term" value="F:cytochrome-c peroxidase activity"/>
    <property type="evidence" value="ECO:0007669"/>
    <property type="project" value="TreeGrafter"/>
</dbReference>
<evidence type="ECO:0000256" key="1">
    <source>
        <dbReference type="ARBA" id="ARBA00004196"/>
    </source>
</evidence>
<evidence type="ECO:0000256" key="8">
    <source>
        <dbReference type="SAM" id="Coils"/>
    </source>
</evidence>
<dbReference type="Gene3D" id="1.10.760.10">
    <property type="entry name" value="Cytochrome c-like domain"/>
    <property type="match status" value="2"/>
</dbReference>
<comment type="subcellular location">
    <subcellularLocation>
        <location evidence="1">Cell envelope</location>
    </subcellularLocation>
</comment>
<protein>
    <submittedName>
        <fullName evidence="10">Cytochrome-c peroxidase</fullName>
    </submittedName>
</protein>
<dbReference type="InterPro" id="IPR004852">
    <property type="entry name" value="Di-haem_cyt_c_peroxidsae"/>
</dbReference>
<dbReference type="EMBL" id="CAIJDP010000090">
    <property type="protein sequence ID" value="CAD0009489.1"/>
    <property type="molecule type" value="Genomic_DNA"/>
</dbReference>
<keyword evidence="4" id="KW-0732">Signal</keyword>
<keyword evidence="8" id="KW-0175">Coiled coil</keyword>
<proteinExistence type="predicted"/>
<evidence type="ECO:0000256" key="6">
    <source>
        <dbReference type="ARBA" id="ARBA00023004"/>
    </source>
</evidence>
<dbReference type="PANTHER" id="PTHR30600">
    <property type="entry name" value="CYTOCHROME C PEROXIDASE-RELATED"/>
    <property type="match status" value="1"/>
</dbReference>
<gene>
    <name evidence="10" type="ORF">FLAT13_04955</name>
</gene>
<keyword evidence="11" id="KW-1185">Reference proteome</keyword>
<dbReference type="GO" id="GO:0030313">
    <property type="term" value="C:cell envelope"/>
    <property type="evidence" value="ECO:0007669"/>
    <property type="project" value="UniProtKB-SubCell"/>
</dbReference>
<evidence type="ECO:0000259" key="9">
    <source>
        <dbReference type="PROSITE" id="PS51007"/>
    </source>
</evidence>
<keyword evidence="3 7" id="KW-0479">Metal-binding</keyword>
<keyword evidence="2 7" id="KW-0349">Heme</keyword>
<dbReference type="PROSITE" id="PS51257">
    <property type="entry name" value="PROKAR_LIPOPROTEIN"/>
    <property type="match status" value="1"/>
</dbReference>
<dbReference type="InterPro" id="IPR038352">
    <property type="entry name" value="Imelysin_sf"/>
</dbReference>
<dbReference type="GO" id="GO:0046872">
    <property type="term" value="F:metal ion binding"/>
    <property type="evidence" value="ECO:0007669"/>
    <property type="project" value="UniProtKB-KW"/>
</dbReference>
<dbReference type="InterPro" id="IPR009056">
    <property type="entry name" value="Cyt_c-like_dom"/>
</dbReference>
<dbReference type="InterPro" id="IPR051395">
    <property type="entry name" value="Cytochrome_c_Peroxidase/MauG"/>
</dbReference>
<evidence type="ECO:0000256" key="5">
    <source>
        <dbReference type="ARBA" id="ARBA00023002"/>
    </source>
</evidence>
<evidence type="ECO:0000256" key="4">
    <source>
        <dbReference type="ARBA" id="ARBA00022729"/>
    </source>
</evidence>
<dbReference type="GO" id="GO:0020037">
    <property type="term" value="F:heme binding"/>
    <property type="evidence" value="ECO:0007669"/>
    <property type="project" value="InterPro"/>
</dbReference>
<dbReference type="Proteomes" id="UP000530060">
    <property type="component" value="Unassembled WGS sequence"/>
</dbReference>
<dbReference type="GO" id="GO:0009055">
    <property type="term" value="F:electron transfer activity"/>
    <property type="evidence" value="ECO:0007669"/>
    <property type="project" value="InterPro"/>
</dbReference>
<evidence type="ECO:0000256" key="3">
    <source>
        <dbReference type="ARBA" id="ARBA00022723"/>
    </source>
</evidence>
<dbReference type="Gene3D" id="1.20.1420.20">
    <property type="entry name" value="M75 peptidase, HXXE motif"/>
    <property type="match status" value="1"/>
</dbReference>
<evidence type="ECO:0000313" key="11">
    <source>
        <dbReference type="Proteomes" id="UP000530060"/>
    </source>
</evidence>
<reference evidence="10 11" key="1">
    <citation type="submission" date="2020-06" db="EMBL/GenBank/DDBJ databases">
        <authorList>
            <person name="Criscuolo A."/>
        </authorList>
    </citation>
    <scope>NUCLEOTIDE SEQUENCE [LARGE SCALE GENOMIC DNA]</scope>
    <source>
        <strain evidence="11">CIP 111411</strain>
    </source>
</reference>
<dbReference type="SUPFAM" id="SSF46626">
    <property type="entry name" value="Cytochrome c"/>
    <property type="match status" value="2"/>
</dbReference>
<evidence type="ECO:0000256" key="2">
    <source>
        <dbReference type="ARBA" id="ARBA00022617"/>
    </source>
</evidence>
<dbReference type="AlphaFoldDB" id="A0A6V6ZCV8"/>
<dbReference type="RefSeq" id="WP_180910869.1">
    <property type="nucleotide sequence ID" value="NZ_CAIJDP010000090.1"/>
</dbReference>
<dbReference type="InterPro" id="IPR036909">
    <property type="entry name" value="Cyt_c-like_dom_sf"/>
</dbReference>
<keyword evidence="10" id="KW-0575">Peroxidase</keyword>
<sequence length="603" mass="68810">MKIDFIKNIFFPILFSFLTFFTSCTKEKTETSVKQDLLIDLEKLENKIVLFKKLAENEKDSKKIQDCFKETRTLYKKTEWAVEYFVPETARFINGPALDELEVEENKFLPPNGFQVIEELIFPKYDITNKTDLIREIAIMRANIVQVKQHLDAISIGEKHVIDAARFEVYRILTLGITGFDSPVAQESINEVAPVLVSIQTIVLKTCKNNSKESSDLKSQLKKTIANSISYCSKNKVFNTFDRATFIKDYLNVISKTIFELQKQNHITNINKNSAVNPNAATLFEKNAFNVNAFIPSTEYAYSVDKVALGNQLFFDTSISKDQKRSCATCHVPEKAFTDGRKTNLSLDGFDLPRNTPTLTYAGLQNALFWDLRQIDLEKQSVDVVQNEQEMHGSFSQIIPFINNDKKYKALVKKAYPETDKIEEWQLQNAIASYIRSLNDFDSKFDLYMRGESNDFSEEEKLGFNLFAGKAKCATCHFIPLFNGTVPPNYSKTEQEVIGTPKDKTAKEISPDLGKYNQFKMDQLKNAFKTPSIRNVAKTAPYMHNGVFTTLEEVVDFYNKGGGKGLGYAVENQTLPFDQLKLTKKEESALVAFMKTLTDKRYQ</sequence>
<evidence type="ECO:0000313" key="10">
    <source>
        <dbReference type="EMBL" id="CAD0009489.1"/>
    </source>
</evidence>
<feature type="domain" description="Cytochrome c" evidence="9">
    <location>
        <begin position="458"/>
        <end position="598"/>
    </location>
</feature>
<organism evidence="10 11">
    <name type="scientific">Flavobacterium salmonis</name>
    <dbReference type="NCBI Taxonomy" id="2654844"/>
    <lineage>
        <taxon>Bacteria</taxon>
        <taxon>Pseudomonadati</taxon>
        <taxon>Bacteroidota</taxon>
        <taxon>Flavobacteriia</taxon>
        <taxon>Flavobacteriales</taxon>
        <taxon>Flavobacteriaceae</taxon>
        <taxon>Flavobacterium</taxon>
    </lineage>
</organism>